<reference evidence="2" key="1">
    <citation type="submission" date="2018-11" db="EMBL/GenBank/DDBJ databases">
        <title>Proposal to divide the Flavobacteriaceae and reorganize its genera based on Amino Acid Identity values calculated from whole genome sequences.</title>
        <authorList>
            <person name="Nicholson A.C."/>
            <person name="Gulvik C.A."/>
            <person name="Whitney A.M."/>
            <person name="Humrighouse B.W."/>
            <person name="Bell M."/>
            <person name="Holmes B."/>
            <person name="Steigerwalt A.G."/>
            <person name="Villarma A."/>
            <person name="Sheth M."/>
            <person name="Batra D."/>
            <person name="Pryor J."/>
            <person name="Bernardet J.-F."/>
            <person name="Hugo C."/>
            <person name="Kampfer P."/>
            <person name="Newman J."/>
            <person name="McQuiston J.R."/>
        </authorList>
    </citation>
    <scope>NUCLEOTIDE SEQUENCE [LARGE SCALE GENOMIC DNA]</scope>
    <source>
        <strain evidence="2">G0229</strain>
    </source>
</reference>
<evidence type="ECO:0000313" key="2">
    <source>
        <dbReference type="Proteomes" id="UP000271193"/>
    </source>
</evidence>
<protein>
    <submittedName>
        <fullName evidence="1">Uncharacterized protein</fullName>
    </submittedName>
</protein>
<dbReference type="EMBL" id="CP033932">
    <property type="protein sequence ID" value="AZB23492.1"/>
    <property type="molecule type" value="Genomic_DNA"/>
</dbReference>
<dbReference type="KEGG" id="cben:EG339_02060"/>
<gene>
    <name evidence="1" type="ORF">EG339_02060</name>
</gene>
<dbReference type="AlphaFoldDB" id="A0A3G6T2A1"/>
<proteinExistence type="predicted"/>
<accession>A0A3G6T2A1</accession>
<dbReference type="Proteomes" id="UP000271193">
    <property type="component" value="Chromosome"/>
</dbReference>
<sequence>MHHPLASWLSALFTSVITYSVVRSISDTEVAFSSIFQQILVKVLNLDKDANPGTFVLKFTD</sequence>
<name>A0A3G6T2A1_9FLAO</name>
<keyword evidence="2" id="KW-1185">Reference proteome</keyword>
<evidence type="ECO:0000313" key="1">
    <source>
        <dbReference type="EMBL" id="AZB23492.1"/>
    </source>
</evidence>
<organism evidence="1 2">
    <name type="scientific">Chryseobacterium bernardetii</name>
    <dbReference type="NCBI Taxonomy" id="1241978"/>
    <lineage>
        <taxon>Bacteria</taxon>
        <taxon>Pseudomonadati</taxon>
        <taxon>Bacteroidota</taxon>
        <taxon>Flavobacteriia</taxon>
        <taxon>Flavobacteriales</taxon>
        <taxon>Weeksellaceae</taxon>
        <taxon>Chryseobacterium group</taxon>
        <taxon>Chryseobacterium</taxon>
    </lineage>
</organism>